<dbReference type="EMBL" id="CP097510">
    <property type="protein sequence ID" value="URE37731.1"/>
    <property type="molecule type" value="Genomic_DNA"/>
</dbReference>
<reference evidence="1" key="1">
    <citation type="submission" date="2022-05" db="EMBL/GenBank/DDBJ databases">
        <title>The Musa troglodytarum L. genome provides insights into the mechanism of non-climacteric behaviour and enrichment of carotenoids.</title>
        <authorList>
            <person name="Wang J."/>
        </authorList>
    </citation>
    <scope>NUCLEOTIDE SEQUENCE</scope>
    <source>
        <tissue evidence="1">Leaf</tissue>
    </source>
</reference>
<dbReference type="Proteomes" id="UP001055439">
    <property type="component" value="Chromosome 8"/>
</dbReference>
<organism evidence="1 2">
    <name type="scientific">Musa troglodytarum</name>
    <name type="common">fe'i banana</name>
    <dbReference type="NCBI Taxonomy" id="320322"/>
    <lineage>
        <taxon>Eukaryota</taxon>
        <taxon>Viridiplantae</taxon>
        <taxon>Streptophyta</taxon>
        <taxon>Embryophyta</taxon>
        <taxon>Tracheophyta</taxon>
        <taxon>Spermatophyta</taxon>
        <taxon>Magnoliopsida</taxon>
        <taxon>Liliopsida</taxon>
        <taxon>Zingiberales</taxon>
        <taxon>Musaceae</taxon>
        <taxon>Musa</taxon>
    </lineage>
</organism>
<proteinExistence type="predicted"/>
<dbReference type="AlphaFoldDB" id="A0A9E7L245"/>
<accession>A0A9E7L245</accession>
<evidence type="ECO:0000313" key="1">
    <source>
        <dbReference type="EMBL" id="URE37731.1"/>
    </source>
</evidence>
<name>A0A9E7L245_9LILI</name>
<sequence length="102" mass="11860">MTKTKPKRKRKKKRKNRIGAFLRKSFESSELTCLKTTLFQLRPPPPPHVAYAWKCSTRATDVDCFRRAVMPSTWTASIHGWRVPQLVRYAGLLSRFNSIPDI</sequence>
<protein>
    <submittedName>
        <fullName evidence="1">Uncharacterized protein</fullName>
    </submittedName>
</protein>
<evidence type="ECO:0000313" key="2">
    <source>
        <dbReference type="Proteomes" id="UP001055439"/>
    </source>
</evidence>
<keyword evidence="2" id="KW-1185">Reference proteome</keyword>
<gene>
    <name evidence="1" type="ORF">MUK42_15869</name>
</gene>